<keyword evidence="3 4" id="KW-0067">ATP-binding</keyword>
<dbReference type="GeneID" id="24798118"/>
<dbReference type="InterPro" id="IPR003806">
    <property type="entry name" value="ATP-grasp_PylC-type"/>
</dbReference>
<evidence type="ECO:0000259" key="5">
    <source>
        <dbReference type="PROSITE" id="PS50975"/>
    </source>
</evidence>
<dbReference type="GO" id="GO:0016874">
    <property type="term" value="F:ligase activity"/>
    <property type="evidence" value="ECO:0007669"/>
    <property type="project" value="UniProtKB-KW"/>
</dbReference>
<evidence type="ECO:0000256" key="3">
    <source>
        <dbReference type="ARBA" id="ARBA00022840"/>
    </source>
</evidence>
<dbReference type="SUPFAM" id="SSF56059">
    <property type="entry name" value="Glutathione synthetase ATP-binding domain-like"/>
    <property type="match status" value="1"/>
</dbReference>
<protein>
    <submittedName>
        <fullName evidence="6">ATP-grasp fold domain-containing protein</fullName>
    </submittedName>
</protein>
<dbReference type="GO" id="GO:0005829">
    <property type="term" value="C:cytosol"/>
    <property type="evidence" value="ECO:0007669"/>
    <property type="project" value="TreeGrafter"/>
</dbReference>
<evidence type="ECO:0000256" key="1">
    <source>
        <dbReference type="ARBA" id="ARBA00022598"/>
    </source>
</evidence>
<evidence type="ECO:0000256" key="2">
    <source>
        <dbReference type="ARBA" id="ARBA00022741"/>
    </source>
</evidence>
<dbReference type="Gene3D" id="3.30.470.20">
    <property type="entry name" value="ATP-grasp fold, B domain"/>
    <property type="match status" value="1"/>
</dbReference>
<gene>
    <name evidence="6" type="ORF">GACE_1536</name>
</gene>
<dbReference type="STRING" id="565033.GACE_1536"/>
<dbReference type="KEGG" id="gac:GACE_1536"/>
<name>A0A0A7GI14_GEOAI</name>
<dbReference type="PANTHER" id="PTHR43055:SF1">
    <property type="entry name" value="FORMATE-DEPENDENT PHOSPHORIBOSYLGLYCINAMIDE FORMYLTRANSFERASE"/>
    <property type="match status" value="1"/>
</dbReference>
<dbReference type="Pfam" id="PF02655">
    <property type="entry name" value="ATP-grasp_3"/>
    <property type="match status" value="1"/>
</dbReference>
<reference evidence="6 7" key="1">
    <citation type="journal article" date="2015" name="Appl. Environ. Microbiol.">
        <title>The Geoglobus acetivorans genome: Fe(III) reduction, acetate utilization, autotrophic growth, and degradation of aromatic compounds in a hyperthermophilic archaeon.</title>
        <authorList>
            <person name="Mardanov A.V."/>
            <person name="Slododkina G.B."/>
            <person name="Slobodkin A.I."/>
            <person name="Beletsky A.V."/>
            <person name="Gavrilov S.N."/>
            <person name="Kublanov I.V."/>
            <person name="Bonch-Osmolovskaya E.A."/>
            <person name="Skryabin K.G."/>
            <person name="Ravin N.V."/>
        </authorList>
    </citation>
    <scope>NUCLEOTIDE SEQUENCE [LARGE SCALE GENOMIC DNA]</scope>
    <source>
        <strain evidence="6 7">SBH6</strain>
    </source>
</reference>
<feature type="domain" description="ATP-grasp" evidence="5">
    <location>
        <begin position="69"/>
        <end position="257"/>
    </location>
</feature>
<organism evidence="6 7">
    <name type="scientific">Geoglobus acetivorans</name>
    <dbReference type="NCBI Taxonomy" id="565033"/>
    <lineage>
        <taxon>Archaea</taxon>
        <taxon>Methanobacteriati</taxon>
        <taxon>Methanobacteriota</taxon>
        <taxon>Archaeoglobi</taxon>
        <taxon>Archaeoglobales</taxon>
        <taxon>Archaeoglobaceae</taxon>
        <taxon>Geoglobus</taxon>
    </lineage>
</organism>
<dbReference type="PANTHER" id="PTHR43055">
    <property type="entry name" value="FORMATE-DEPENDENT PHOSPHORIBOSYLGLYCINAMIDE FORMYLTRANSFERASE"/>
    <property type="match status" value="1"/>
</dbReference>
<dbReference type="RefSeq" id="WP_048092428.1">
    <property type="nucleotide sequence ID" value="NZ_CP009552.1"/>
</dbReference>
<keyword evidence="1" id="KW-0436">Ligase</keyword>
<evidence type="ECO:0000313" key="7">
    <source>
        <dbReference type="Proteomes" id="UP000030624"/>
    </source>
</evidence>
<dbReference type="InterPro" id="IPR016677">
    <property type="entry name" value="UCP016817_carboligase"/>
</dbReference>
<dbReference type="GO" id="GO:0005524">
    <property type="term" value="F:ATP binding"/>
    <property type="evidence" value="ECO:0007669"/>
    <property type="project" value="UniProtKB-UniRule"/>
</dbReference>
<sequence>MEDRKFLIVGSNVRNVAESARKAGFEVFALTKHVDADLKLYAKKIFRIDDESPEWVKDKALTISEELDAEIVWHSGYEVLGDRRLKKIVNKRKFYSELERAGFDFPEILDDGESGILKPVTGGGGEGIRLSSREEDGHILQRYVEGIPCSASVISTGKKALAISFNRILVGDVNFGAGEFRYCGNITPFKHEFEDRAKRLAEELATYFELEGNIGVDFIIGDRVYVLEINPRFQGSLDAIEWAYDINLFRMHLNAKAGKLESCRPRRFAGRAVVFAEREIKIKNSPTGNPFFADVPEKNQIYRKDDPLVSVLASGVSEHDVYRKLYERKEIYREIAC</sequence>
<proteinExistence type="predicted"/>
<dbReference type="PROSITE" id="PS50975">
    <property type="entry name" value="ATP_GRASP"/>
    <property type="match status" value="1"/>
</dbReference>
<dbReference type="InterPro" id="IPR011761">
    <property type="entry name" value="ATP-grasp"/>
</dbReference>
<dbReference type="Proteomes" id="UP000030624">
    <property type="component" value="Chromosome"/>
</dbReference>
<keyword evidence="2 4" id="KW-0547">Nucleotide-binding</keyword>
<evidence type="ECO:0000256" key="4">
    <source>
        <dbReference type="PROSITE-ProRule" id="PRU00409"/>
    </source>
</evidence>
<dbReference type="GO" id="GO:0046872">
    <property type="term" value="F:metal ion binding"/>
    <property type="evidence" value="ECO:0007669"/>
    <property type="project" value="InterPro"/>
</dbReference>
<accession>A0A0A7GI14</accession>
<evidence type="ECO:0000313" key="6">
    <source>
        <dbReference type="EMBL" id="AIY90571.1"/>
    </source>
</evidence>
<dbReference type="eggNOG" id="arCOG01595">
    <property type="taxonomic scope" value="Archaea"/>
</dbReference>
<dbReference type="PIRSF" id="PIRSF016817">
    <property type="entry name" value="UCP016817_carboligase"/>
    <property type="match status" value="1"/>
</dbReference>
<dbReference type="AlphaFoldDB" id="A0A0A7GI14"/>
<dbReference type="EMBL" id="CP009552">
    <property type="protein sequence ID" value="AIY90571.1"/>
    <property type="molecule type" value="Genomic_DNA"/>
</dbReference>
<dbReference type="HOGENOM" id="CLU_057102_0_0_2"/>